<dbReference type="SMART" id="SM00126">
    <property type="entry name" value="IL6"/>
    <property type="match status" value="1"/>
</dbReference>
<keyword evidence="10" id="KW-1185">Reference proteome</keyword>
<evidence type="ECO:0000256" key="3">
    <source>
        <dbReference type="ARBA" id="ARBA00022525"/>
    </source>
</evidence>
<dbReference type="GO" id="GO:0008083">
    <property type="term" value="F:growth factor activity"/>
    <property type="evidence" value="ECO:0007669"/>
    <property type="project" value="UniProtKB-KW"/>
</dbReference>
<dbReference type="InterPro" id="IPR030473">
    <property type="entry name" value="IL6/GCSF/MGF_CS"/>
</dbReference>
<keyword evidence="8" id="KW-0732">Signal</keyword>
<dbReference type="GO" id="GO:0005125">
    <property type="term" value="F:cytokine activity"/>
    <property type="evidence" value="ECO:0007669"/>
    <property type="project" value="InterPro"/>
</dbReference>
<dbReference type="OrthoDB" id="9896489at2759"/>
<feature type="chain" id="PRO_5029617309" evidence="8">
    <location>
        <begin position="25"/>
        <end position="202"/>
    </location>
</feature>
<dbReference type="SUPFAM" id="SSF47266">
    <property type="entry name" value="4-helical cytokines"/>
    <property type="match status" value="1"/>
</dbReference>
<feature type="signal peptide" evidence="8">
    <location>
        <begin position="1"/>
        <end position="24"/>
    </location>
</feature>
<dbReference type="GO" id="GO:0045639">
    <property type="term" value="P:positive regulation of myeloid cell differentiation"/>
    <property type="evidence" value="ECO:0007669"/>
    <property type="project" value="InterPro"/>
</dbReference>
<dbReference type="PRINTS" id="PR00434">
    <property type="entry name" value="INTERLEUKIN6"/>
</dbReference>
<evidence type="ECO:0000256" key="2">
    <source>
        <dbReference type="ARBA" id="ARBA00007432"/>
    </source>
</evidence>
<evidence type="ECO:0000256" key="5">
    <source>
        <dbReference type="ARBA" id="ARBA00023157"/>
    </source>
</evidence>
<keyword evidence="4" id="KW-0339">Growth factor</keyword>
<evidence type="ECO:0000256" key="4">
    <source>
        <dbReference type="ARBA" id="ARBA00023030"/>
    </source>
</evidence>
<gene>
    <name evidence="9" type="primary">Mgf</name>
    <name evidence="9" type="ORF">CRYSOU_R00648</name>
</gene>
<comment type="similarity">
    <text evidence="2">Belongs to the IL-6 superfamily.</text>
</comment>
<protein>
    <submittedName>
        <fullName evidence="9">MGF factor</fullName>
    </submittedName>
</protein>
<dbReference type="AlphaFoldDB" id="A0A7K4JZI9"/>
<sequence length="202" mass="22604">PAAPPPLLLLSLALAAPLWPALRAAPLPDVSGDHDFQLFLRKSLEFSRKIKGDVAALQDVVCDTFQLCHEEELWLVRRHLDVPSAPLERCQRPGFEADACLEQLRRGLQTFERSLRSVRELLPAHAGLVERLQLDAANLSSNIQQQMEELGLALVTFPTEGPGGLPAASSRFQQQVGSFFLLRNFQRFLETALRALRHLARR</sequence>
<keyword evidence="5" id="KW-1015">Disulfide bond</keyword>
<feature type="non-terminal residue" evidence="9">
    <location>
        <position position="1"/>
    </location>
</feature>
<dbReference type="InterPro" id="IPR030474">
    <property type="entry name" value="IL-6/GCSF/MGF"/>
</dbReference>
<dbReference type="Gene3D" id="1.20.1250.10">
    <property type="match status" value="1"/>
</dbReference>
<keyword evidence="6" id="KW-0325">Glycoprotein</keyword>
<evidence type="ECO:0000313" key="10">
    <source>
        <dbReference type="Proteomes" id="UP000545332"/>
    </source>
</evidence>
<dbReference type="InterPro" id="IPR009079">
    <property type="entry name" value="4_helix_cytokine-like_core"/>
</dbReference>
<dbReference type="GO" id="GO:0005576">
    <property type="term" value="C:extracellular region"/>
    <property type="evidence" value="ECO:0007669"/>
    <property type="project" value="UniProtKB-SubCell"/>
</dbReference>
<name>A0A7K4JZI9_9AVES</name>
<feature type="coiled-coil region" evidence="7">
    <location>
        <begin position="101"/>
        <end position="149"/>
    </location>
</feature>
<dbReference type="EMBL" id="VWPX01002522">
    <property type="protein sequence ID" value="NWI09461.1"/>
    <property type="molecule type" value="Genomic_DNA"/>
</dbReference>
<evidence type="ECO:0000256" key="8">
    <source>
        <dbReference type="SAM" id="SignalP"/>
    </source>
</evidence>
<dbReference type="PANTHER" id="PTHR10511:SF2">
    <property type="entry name" value="GRANULOCYTE COLONY-STIMULATING FACTOR"/>
    <property type="match status" value="1"/>
</dbReference>
<evidence type="ECO:0000256" key="6">
    <source>
        <dbReference type="ARBA" id="ARBA00023180"/>
    </source>
</evidence>
<reference evidence="9 10" key="1">
    <citation type="submission" date="2019-09" db="EMBL/GenBank/DDBJ databases">
        <title>Bird 10,000 Genomes (B10K) Project - Family phase.</title>
        <authorList>
            <person name="Zhang G."/>
        </authorList>
    </citation>
    <scope>NUCLEOTIDE SEQUENCE [LARGE SCALE GENOMIC DNA]</scope>
    <source>
        <strain evidence="9">B10K-MSB-42743</strain>
        <tissue evidence="9">Heart</tissue>
    </source>
</reference>
<comment type="subcellular location">
    <subcellularLocation>
        <location evidence="1">Secreted</location>
    </subcellularLocation>
</comment>
<comment type="caution">
    <text evidence="9">The sequence shown here is derived from an EMBL/GenBank/DDBJ whole genome shotgun (WGS) entry which is preliminary data.</text>
</comment>
<keyword evidence="7" id="KW-0175">Coiled coil</keyword>
<organism evidence="9 10">
    <name type="scientific">Crypturellus soui</name>
    <dbReference type="NCBI Taxonomy" id="458187"/>
    <lineage>
        <taxon>Eukaryota</taxon>
        <taxon>Metazoa</taxon>
        <taxon>Chordata</taxon>
        <taxon>Craniata</taxon>
        <taxon>Vertebrata</taxon>
        <taxon>Euteleostomi</taxon>
        <taxon>Archelosauria</taxon>
        <taxon>Archosauria</taxon>
        <taxon>Dinosauria</taxon>
        <taxon>Saurischia</taxon>
        <taxon>Theropoda</taxon>
        <taxon>Coelurosauria</taxon>
        <taxon>Aves</taxon>
        <taxon>Palaeognathae</taxon>
        <taxon>Tinamiformes</taxon>
        <taxon>Tinamidae</taxon>
        <taxon>Crypturellus</taxon>
    </lineage>
</organism>
<keyword evidence="3" id="KW-0964">Secreted</keyword>
<dbReference type="InterPro" id="IPR040117">
    <property type="entry name" value="GCSF/MGF"/>
</dbReference>
<evidence type="ECO:0000256" key="1">
    <source>
        <dbReference type="ARBA" id="ARBA00004613"/>
    </source>
</evidence>
<dbReference type="Proteomes" id="UP000545332">
    <property type="component" value="Unassembled WGS sequence"/>
</dbReference>
<dbReference type="GO" id="GO:0005130">
    <property type="term" value="F:granulocyte colony-stimulating factor receptor binding"/>
    <property type="evidence" value="ECO:0007669"/>
    <property type="project" value="TreeGrafter"/>
</dbReference>
<dbReference type="PRINTS" id="PR00433">
    <property type="entry name" value="IL6GCSFMGF"/>
</dbReference>
<dbReference type="Pfam" id="PF16647">
    <property type="entry name" value="GCSF"/>
    <property type="match status" value="1"/>
</dbReference>
<evidence type="ECO:0000313" key="9">
    <source>
        <dbReference type="EMBL" id="NWI09461.1"/>
    </source>
</evidence>
<dbReference type="GO" id="GO:0006955">
    <property type="term" value="P:immune response"/>
    <property type="evidence" value="ECO:0007669"/>
    <property type="project" value="InterPro"/>
</dbReference>
<dbReference type="PROSITE" id="PS00254">
    <property type="entry name" value="INTERLEUKIN_6"/>
    <property type="match status" value="1"/>
</dbReference>
<evidence type="ECO:0000256" key="7">
    <source>
        <dbReference type="SAM" id="Coils"/>
    </source>
</evidence>
<dbReference type="PANTHER" id="PTHR10511">
    <property type="entry name" value="GRANULOCYTE COLONY-STIMULATING FACTOR"/>
    <property type="match status" value="1"/>
</dbReference>
<accession>A0A7K4JZI9</accession>
<proteinExistence type="inferred from homology"/>
<feature type="non-terminal residue" evidence="9">
    <location>
        <position position="202"/>
    </location>
</feature>